<sequence length="94" mass="10378">MMLNIADSKPLSPREDGSSSKHVATNISSYQSIMRVYHQIQEWQGNTLNADDWGWKLSDVTFKLVVSDRVPCTTVVVNSSVVVYASQVEGCGTL</sequence>
<dbReference type="AlphaFoldDB" id="A0AAE1KNX0"/>
<keyword evidence="3" id="KW-1185">Reference proteome</keyword>
<comment type="caution">
    <text evidence="2">The sequence shown here is derived from an EMBL/GenBank/DDBJ whole genome shotgun (WGS) entry which is preliminary data.</text>
</comment>
<dbReference type="EMBL" id="JAWQEG010001494">
    <property type="protein sequence ID" value="KAK3879099.1"/>
    <property type="molecule type" value="Genomic_DNA"/>
</dbReference>
<protein>
    <submittedName>
        <fullName evidence="2">Uncharacterized protein</fullName>
    </submittedName>
</protein>
<accession>A0AAE1KNX0</accession>
<evidence type="ECO:0000313" key="2">
    <source>
        <dbReference type="EMBL" id="KAK3879099.1"/>
    </source>
</evidence>
<proteinExistence type="predicted"/>
<organism evidence="2 3">
    <name type="scientific">Petrolisthes cinctipes</name>
    <name type="common">Flat porcelain crab</name>
    <dbReference type="NCBI Taxonomy" id="88211"/>
    <lineage>
        <taxon>Eukaryota</taxon>
        <taxon>Metazoa</taxon>
        <taxon>Ecdysozoa</taxon>
        <taxon>Arthropoda</taxon>
        <taxon>Crustacea</taxon>
        <taxon>Multicrustacea</taxon>
        <taxon>Malacostraca</taxon>
        <taxon>Eumalacostraca</taxon>
        <taxon>Eucarida</taxon>
        <taxon>Decapoda</taxon>
        <taxon>Pleocyemata</taxon>
        <taxon>Anomura</taxon>
        <taxon>Galatheoidea</taxon>
        <taxon>Porcellanidae</taxon>
        <taxon>Petrolisthes</taxon>
    </lineage>
</organism>
<evidence type="ECO:0000313" key="3">
    <source>
        <dbReference type="Proteomes" id="UP001286313"/>
    </source>
</evidence>
<name>A0AAE1KNX0_PETCI</name>
<feature type="region of interest" description="Disordered" evidence="1">
    <location>
        <begin position="1"/>
        <end position="22"/>
    </location>
</feature>
<gene>
    <name evidence="2" type="ORF">Pcinc_016308</name>
</gene>
<evidence type="ECO:0000256" key="1">
    <source>
        <dbReference type="SAM" id="MobiDB-lite"/>
    </source>
</evidence>
<dbReference type="Proteomes" id="UP001286313">
    <property type="component" value="Unassembled WGS sequence"/>
</dbReference>
<reference evidence="2" key="1">
    <citation type="submission" date="2023-10" db="EMBL/GenBank/DDBJ databases">
        <title>Genome assemblies of two species of porcelain crab, Petrolisthes cinctipes and Petrolisthes manimaculis (Anomura: Porcellanidae).</title>
        <authorList>
            <person name="Angst P."/>
        </authorList>
    </citation>
    <scope>NUCLEOTIDE SEQUENCE</scope>
    <source>
        <strain evidence="2">PB745_01</strain>
        <tissue evidence="2">Gill</tissue>
    </source>
</reference>